<evidence type="ECO:0000313" key="3">
    <source>
        <dbReference type="EMBL" id="MDQ0226413.1"/>
    </source>
</evidence>
<dbReference type="PIRSF" id="PIRSF003230">
    <property type="entry name" value="YbgC"/>
    <property type="match status" value="1"/>
</dbReference>
<dbReference type="GO" id="GO:0016787">
    <property type="term" value="F:hydrolase activity"/>
    <property type="evidence" value="ECO:0007669"/>
    <property type="project" value="UniProtKB-KW"/>
</dbReference>
<dbReference type="InterPro" id="IPR006684">
    <property type="entry name" value="YbgC/YbaW"/>
</dbReference>
<comment type="similarity">
    <text evidence="1">Belongs to the 4-hydroxybenzoyl-CoA thioesterase family.</text>
</comment>
<accession>A0ABT9Z4C1</accession>
<reference evidence="3 4" key="1">
    <citation type="submission" date="2023-07" db="EMBL/GenBank/DDBJ databases">
        <title>Genomic Encyclopedia of Type Strains, Phase IV (KMG-IV): sequencing the most valuable type-strain genomes for metagenomic binning, comparative biology and taxonomic classification.</title>
        <authorList>
            <person name="Goeker M."/>
        </authorList>
    </citation>
    <scope>NUCLEOTIDE SEQUENCE [LARGE SCALE GENOMIC DNA]</scope>
    <source>
        <strain evidence="3 4">DSM 17723</strain>
    </source>
</reference>
<gene>
    <name evidence="3" type="ORF">J2S02_002758</name>
</gene>
<dbReference type="CDD" id="cd00586">
    <property type="entry name" value="4HBT"/>
    <property type="match status" value="1"/>
</dbReference>
<dbReference type="SUPFAM" id="SSF54637">
    <property type="entry name" value="Thioesterase/thiol ester dehydrase-isomerase"/>
    <property type="match status" value="1"/>
</dbReference>
<dbReference type="InterPro" id="IPR050563">
    <property type="entry name" value="4-hydroxybenzoyl-CoA_TE"/>
</dbReference>
<evidence type="ECO:0000256" key="1">
    <source>
        <dbReference type="ARBA" id="ARBA00005953"/>
    </source>
</evidence>
<dbReference type="EMBL" id="JAUSTZ010000005">
    <property type="protein sequence ID" value="MDQ0226413.1"/>
    <property type="molecule type" value="Genomic_DNA"/>
</dbReference>
<proteinExistence type="inferred from homology"/>
<name>A0ABT9Z4C1_9BACI</name>
<comment type="caution">
    <text evidence="3">The sequence shown here is derived from an EMBL/GenBank/DDBJ whole genome shotgun (WGS) entry which is preliminary data.</text>
</comment>
<organism evidence="3 4">
    <name type="scientific">Metabacillus niabensis</name>
    <dbReference type="NCBI Taxonomy" id="324854"/>
    <lineage>
        <taxon>Bacteria</taxon>
        <taxon>Bacillati</taxon>
        <taxon>Bacillota</taxon>
        <taxon>Bacilli</taxon>
        <taxon>Bacillales</taxon>
        <taxon>Bacillaceae</taxon>
        <taxon>Metabacillus</taxon>
    </lineage>
</organism>
<protein>
    <submittedName>
        <fullName evidence="3">Acyl-CoA thioester hydrolase</fullName>
        <ecNumber evidence="3">3.1.2.-</ecNumber>
    </submittedName>
</protein>
<dbReference type="RefSeq" id="WP_174879625.1">
    <property type="nucleotide sequence ID" value="NZ_CADEPK010000033.1"/>
</dbReference>
<dbReference type="InterPro" id="IPR029069">
    <property type="entry name" value="HotDog_dom_sf"/>
</dbReference>
<dbReference type="PANTHER" id="PTHR31793:SF27">
    <property type="entry name" value="NOVEL THIOESTERASE SUPERFAMILY DOMAIN AND SAPOSIN A-TYPE DOMAIN CONTAINING PROTEIN (0610012H03RIK)"/>
    <property type="match status" value="1"/>
</dbReference>
<dbReference type="PANTHER" id="PTHR31793">
    <property type="entry name" value="4-HYDROXYBENZOYL-COA THIOESTERASE FAMILY MEMBER"/>
    <property type="match status" value="1"/>
</dbReference>
<dbReference type="Proteomes" id="UP001232245">
    <property type="component" value="Unassembled WGS sequence"/>
</dbReference>
<keyword evidence="2 3" id="KW-0378">Hydrolase</keyword>
<evidence type="ECO:0000256" key="2">
    <source>
        <dbReference type="ARBA" id="ARBA00022801"/>
    </source>
</evidence>
<dbReference type="EC" id="3.1.2.-" evidence="3"/>
<dbReference type="Gene3D" id="3.10.129.10">
    <property type="entry name" value="Hotdog Thioesterase"/>
    <property type="match status" value="1"/>
</dbReference>
<sequence length="147" mass="17275">MNLGDGFSTTVTVQFHEVDSMKIVHHSYYIYWMEIARFQFAKEMLGFTFQDFESMGIFLPVTKLDCKYIRSALLGQSIVIYLKLVEREEAIATFIYEMRDQKTGKKLFEGCTEHAFVNESGRLLLRYPNEWVQALEKIHKKHASYIV</sequence>
<keyword evidence="4" id="KW-1185">Reference proteome</keyword>
<dbReference type="Pfam" id="PF13279">
    <property type="entry name" value="4HBT_2"/>
    <property type="match status" value="1"/>
</dbReference>
<evidence type="ECO:0000313" key="4">
    <source>
        <dbReference type="Proteomes" id="UP001232245"/>
    </source>
</evidence>